<dbReference type="AlphaFoldDB" id="A0A5B7F9C3"/>
<evidence type="ECO:0000313" key="1">
    <source>
        <dbReference type="EMBL" id="MPC42195.1"/>
    </source>
</evidence>
<organism evidence="1 2">
    <name type="scientific">Portunus trituberculatus</name>
    <name type="common">Swimming crab</name>
    <name type="synonym">Neptunus trituberculatus</name>
    <dbReference type="NCBI Taxonomy" id="210409"/>
    <lineage>
        <taxon>Eukaryota</taxon>
        <taxon>Metazoa</taxon>
        <taxon>Ecdysozoa</taxon>
        <taxon>Arthropoda</taxon>
        <taxon>Crustacea</taxon>
        <taxon>Multicrustacea</taxon>
        <taxon>Malacostraca</taxon>
        <taxon>Eumalacostraca</taxon>
        <taxon>Eucarida</taxon>
        <taxon>Decapoda</taxon>
        <taxon>Pleocyemata</taxon>
        <taxon>Brachyura</taxon>
        <taxon>Eubrachyura</taxon>
        <taxon>Portunoidea</taxon>
        <taxon>Portunidae</taxon>
        <taxon>Portuninae</taxon>
        <taxon>Portunus</taxon>
    </lineage>
</organism>
<dbReference type="Proteomes" id="UP000324222">
    <property type="component" value="Unassembled WGS sequence"/>
</dbReference>
<sequence>MERRDASFVVPFYYSTEEAIDPNEGQAGGGR</sequence>
<proteinExistence type="predicted"/>
<gene>
    <name evidence="1" type="ORF">E2C01_035810</name>
</gene>
<comment type="caution">
    <text evidence="1">The sequence shown here is derived from an EMBL/GenBank/DDBJ whole genome shotgun (WGS) entry which is preliminary data.</text>
</comment>
<name>A0A5B7F9C3_PORTR</name>
<accession>A0A5B7F9C3</accession>
<dbReference type="EMBL" id="VSRR010005341">
    <property type="protein sequence ID" value="MPC42195.1"/>
    <property type="molecule type" value="Genomic_DNA"/>
</dbReference>
<protein>
    <submittedName>
        <fullName evidence="1">Uncharacterized protein</fullName>
    </submittedName>
</protein>
<evidence type="ECO:0000313" key="2">
    <source>
        <dbReference type="Proteomes" id="UP000324222"/>
    </source>
</evidence>
<reference evidence="1 2" key="1">
    <citation type="submission" date="2019-05" db="EMBL/GenBank/DDBJ databases">
        <title>Another draft genome of Portunus trituberculatus and its Hox gene families provides insights of decapod evolution.</title>
        <authorList>
            <person name="Jeong J.-H."/>
            <person name="Song I."/>
            <person name="Kim S."/>
            <person name="Choi T."/>
            <person name="Kim D."/>
            <person name="Ryu S."/>
            <person name="Kim W."/>
        </authorList>
    </citation>
    <scope>NUCLEOTIDE SEQUENCE [LARGE SCALE GENOMIC DNA]</scope>
    <source>
        <tissue evidence="1">Muscle</tissue>
    </source>
</reference>
<keyword evidence="2" id="KW-1185">Reference proteome</keyword>